<protein>
    <submittedName>
        <fullName evidence="7">LysR family transcriptional regulator</fullName>
    </submittedName>
</protein>
<evidence type="ECO:0000256" key="1">
    <source>
        <dbReference type="ARBA" id="ARBA00009437"/>
    </source>
</evidence>
<dbReference type="InterPro" id="IPR000847">
    <property type="entry name" value="LysR_HTH_N"/>
</dbReference>
<dbReference type="PROSITE" id="PS50931">
    <property type="entry name" value="HTH_LYSR"/>
    <property type="match status" value="1"/>
</dbReference>
<proteinExistence type="inferred from homology"/>
<dbReference type="PANTHER" id="PTHR30126">
    <property type="entry name" value="HTH-TYPE TRANSCRIPTIONAL REGULATOR"/>
    <property type="match status" value="1"/>
</dbReference>
<keyword evidence="4" id="KW-0804">Transcription</keyword>
<dbReference type="SUPFAM" id="SSF53850">
    <property type="entry name" value="Periplasmic binding protein-like II"/>
    <property type="match status" value="1"/>
</dbReference>
<sequence>MELRTINTFLHIAELHSFSRAARELGYSQSAVSSQIAQLEAELGTPLFDRVGKTVRLTDAGLTFQDYARTLLATAQQAKAALQPAREVRGTLRIALADSVCSTFLPDLLLHYHARCPEVELVLRTATADEMLQWLSSNEVDLAYTLDQPILQPNLVLAFNELEPICMVAPPNHPLARQEVVTLEELAKQEFLLTERGMSYRDALDQCMDAHHLALKPYIELGSAAMLAEMVERGMGLSFLPEYIVRNELAAHRLARLNVPECQISMHRQLFYHRDKWLTPQMKAFVELV</sequence>
<evidence type="ECO:0000313" key="7">
    <source>
        <dbReference type="EMBL" id="RAW58665.1"/>
    </source>
</evidence>
<dbReference type="EMBL" id="PRLE01000004">
    <property type="protein sequence ID" value="RAW58665.1"/>
    <property type="molecule type" value="Genomic_DNA"/>
</dbReference>
<dbReference type="RefSeq" id="WP_022256630.1">
    <property type="nucleotide sequence ID" value="NZ_PRKZ01000008.1"/>
</dbReference>
<dbReference type="CDD" id="cd05466">
    <property type="entry name" value="PBP2_LTTR_substrate"/>
    <property type="match status" value="1"/>
</dbReference>
<dbReference type="AlphaFoldDB" id="A0A329UB58"/>
<dbReference type="Gene3D" id="3.40.190.290">
    <property type="match status" value="1"/>
</dbReference>
<organism evidence="7 8">
    <name type="scientific">Faecalibacterium prausnitzii</name>
    <dbReference type="NCBI Taxonomy" id="853"/>
    <lineage>
        <taxon>Bacteria</taxon>
        <taxon>Bacillati</taxon>
        <taxon>Bacillota</taxon>
        <taxon>Clostridia</taxon>
        <taxon>Eubacteriales</taxon>
        <taxon>Oscillospiraceae</taxon>
        <taxon>Faecalibacterium</taxon>
    </lineage>
</organism>
<accession>A0A329UB58</accession>
<dbReference type="PRINTS" id="PR00039">
    <property type="entry name" value="HTHLYSR"/>
</dbReference>
<dbReference type="GO" id="GO:0003700">
    <property type="term" value="F:DNA-binding transcription factor activity"/>
    <property type="evidence" value="ECO:0007669"/>
    <property type="project" value="InterPro"/>
</dbReference>
<dbReference type="Pfam" id="PF03466">
    <property type="entry name" value="LysR_substrate"/>
    <property type="match status" value="1"/>
</dbReference>
<evidence type="ECO:0000313" key="8">
    <source>
        <dbReference type="Proteomes" id="UP000250583"/>
    </source>
</evidence>
<keyword evidence="3" id="KW-0238">DNA-binding</keyword>
<evidence type="ECO:0000259" key="5">
    <source>
        <dbReference type="PROSITE" id="PS50931"/>
    </source>
</evidence>
<dbReference type="InterPro" id="IPR036390">
    <property type="entry name" value="WH_DNA-bd_sf"/>
</dbReference>
<evidence type="ECO:0000313" key="9">
    <source>
        <dbReference type="Proteomes" id="UP000251634"/>
    </source>
</evidence>
<gene>
    <name evidence="7" type="ORF">C4N22_07980</name>
    <name evidence="6" type="ORF">C4N25_10485</name>
</gene>
<dbReference type="InterPro" id="IPR036388">
    <property type="entry name" value="WH-like_DNA-bd_sf"/>
</dbReference>
<dbReference type="EMBL" id="PRKZ01000008">
    <property type="protein sequence ID" value="RAW48540.1"/>
    <property type="molecule type" value="Genomic_DNA"/>
</dbReference>
<evidence type="ECO:0000256" key="4">
    <source>
        <dbReference type="ARBA" id="ARBA00023163"/>
    </source>
</evidence>
<dbReference type="GO" id="GO:0000976">
    <property type="term" value="F:transcription cis-regulatory region binding"/>
    <property type="evidence" value="ECO:0007669"/>
    <property type="project" value="TreeGrafter"/>
</dbReference>
<dbReference type="OrthoDB" id="119203at2"/>
<dbReference type="PANTHER" id="PTHR30126:SF40">
    <property type="entry name" value="HTH-TYPE TRANSCRIPTIONAL REGULATOR GLTR"/>
    <property type="match status" value="1"/>
</dbReference>
<dbReference type="InterPro" id="IPR005119">
    <property type="entry name" value="LysR_subst-bd"/>
</dbReference>
<dbReference type="Proteomes" id="UP000250583">
    <property type="component" value="Unassembled WGS sequence"/>
</dbReference>
<dbReference type="FunFam" id="1.10.10.10:FF:000001">
    <property type="entry name" value="LysR family transcriptional regulator"/>
    <property type="match status" value="1"/>
</dbReference>
<feature type="domain" description="HTH lysR-type" evidence="5">
    <location>
        <begin position="1"/>
        <end position="58"/>
    </location>
</feature>
<evidence type="ECO:0000256" key="2">
    <source>
        <dbReference type="ARBA" id="ARBA00023015"/>
    </source>
</evidence>
<evidence type="ECO:0000256" key="3">
    <source>
        <dbReference type="ARBA" id="ARBA00023125"/>
    </source>
</evidence>
<reference evidence="8 9" key="1">
    <citation type="submission" date="2018-02" db="EMBL/GenBank/DDBJ databases">
        <title>Complete genome sequencing of Faecalibacterium prausnitzii strains isolated from the human gut.</title>
        <authorList>
            <person name="Fitzgerald B.C."/>
            <person name="Shkoporov A.N."/>
            <person name="Ross P.R."/>
            <person name="Hill C."/>
        </authorList>
    </citation>
    <scope>NUCLEOTIDE SEQUENCE [LARGE SCALE GENOMIC DNA]</scope>
    <source>
        <strain evidence="7 8">APC923/61-1</strain>
        <strain evidence="6 9">APC942/8-14-2</strain>
    </source>
</reference>
<dbReference type="Gene3D" id="1.10.10.10">
    <property type="entry name" value="Winged helix-like DNA-binding domain superfamily/Winged helix DNA-binding domain"/>
    <property type="match status" value="1"/>
</dbReference>
<evidence type="ECO:0000313" key="6">
    <source>
        <dbReference type="EMBL" id="RAW48540.1"/>
    </source>
</evidence>
<comment type="caution">
    <text evidence="7">The sequence shown here is derived from an EMBL/GenBank/DDBJ whole genome shotgun (WGS) entry which is preliminary data.</text>
</comment>
<dbReference type="SUPFAM" id="SSF46785">
    <property type="entry name" value="Winged helix' DNA-binding domain"/>
    <property type="match status" value="1"/>
</dbReference>
<dbReference type="Proteomes" id="UP000251634">
    <property type="component" value="Unassembled WGS sequence"/>
</dbReference>
<name>A0A329UB58_9FIRM</name>
<keyword evidence="2" id="KW-0805">Transcription regulation</keyword>
<comment type="similarity">
    <text evidence="1">Belongs to the LysR transcriptional regulatory family.</text>
</comment>
<dbReference type="Pfam" id="PF00126">
    <property type="entry name" value="HTH_1"/>
    <property type="match status" value="1"/>
</dbReference>